<accession>A0A918TYQ2</accession>
<reference evidence="3" key="1">
    <citation type="journal article" date="2014" name="Int. J. Syst. Evol. Microbiol.">
        <title>Complete genome sequence of Corynebacterium casei LMG S-19264T (=DSM 44701T), isolated from a smear-ripened cheese.</title>
        <authorList>
            <consortium name="US DOE Joint Genome Institute (JGI-PGF)"/>
            <person name="Walter F."/>
            <person name="Albersmeier A."/>
            <person name="Kalinowski J."/>
            <person name="Ruckert C."/>
        </authorList>
    </citation>
    <scope>NUCLEOTIDE SEQUENCE</scope>
    <source>
        <strain evidence="3">JCM 4633</strain>
    </source>
</reference>
<dbReference type="Proteomes" id="UP000646244">
    <property type="component" value="Unassembled WGS sequence"/>
</dbReference>
<evidence type="ECO:0000256" key="2">
    <source>
        <dbReference type="SAM" id="SignalP"/>
    </source>
</evidence>
<dbReference type="RefSeq" id="WP_190112417.1">
    <property type="nucleotide sequence ID" value="NZ_BMVB01000024.1"/>
</dbReference>
<keyword evidence="2" id="KW-0732">Signal</keyword>
<organism evidence="3 4">
    <name type="scientific">Streptomyces cinnamoneus</name>
    <name type="common">Streptoverticillium cinnamoneum</name>
    <dbReference type="NCBI Taxonomy" id="53446"/>
    <lineage>
        <taxon>Bacteria</taxon>
        <taxon>Bacillati</taxon>
        <taxon>Actinomycetota</taxon>
        <taxon>Actinomycetes</taxon>
        <taxon>Kitasatosporales</taxon>
        <taxon>Streptomycetaceae</taxon>
        <taxon>Streptomyces</taxon>
        <taxon>Streptomyces cinnamoneus group</taxon>
    </lineage>
</organism>
<evidence type="ECO:0000313" key="3">
    <source>
        <dbReference type="EMBL" id="GHC68076.1"/>
    </source>
</evidence>
<reference evidence="3" key="2">
    <citation type="submission" date="2020-09" db="EMBL/GenBank/DDBJ databases">
        <authorList>
            <person name="Sun Q."/>
            <person name="Ohkuma M."/>
        </authorList>
    </citation>
    <scope>NUCLEOTIDE SEQUENCE</scope>
    <source>
        <strain evidence="3">JCM 4633</strain>
    </source>
</reference>
<comment type="caution">
    <text evidence="3">The sequence shown here is derived from an EMBL/GenBank/DDBJ whole genome shotgun (WGS) entry which is preliminary data.</text>
</comment>
<protein>
    <submittedName>
        <fullName evidence="3">Uncharacterized protein</fullName>
    </submittedName>
</protein>
<dbReference type="EMBL" id="BMVB01000024">
    <property type="protein sequence ID" value="GHC68076.1"/>
    <property type="molecule type" value="Genomic_DNA"/>
</dbReference>
<gene>
    <name evidence="3" type="ORF">GCM10010507_53010</name>
</gene>
<feature type="chain" id="PRO_5037801650" evidence="2">
    <location>
        <begin position="24"/>
        <end position="196"/>
    </location>
</feature>
<proteinExistence type="predicted"/>
<feature type="compositionally biased region" description="Low complexity" evidence="1">
    <location>
        <begin position="31"/>
        <end position="46"/>
    </location>
</feature>
<name>A0A918TYQ2_STRCJ</name>
<evidence type="ECO:0000256" key="1">
    <source>
        <dbReference type="SAM" id="MobiDB-lite"/>
    </source>
</evidence>
<dbReference type="InterPro" id="IPR006311">
    <property type="entry name" value="TAT_signal"/>
</dbReference>
<evidence type="ECO:0000313" key="4">
    <source>
        <dbReference type="Proteomes" id="UP000646244"/>
    </source>
</evidence>
<sequence>MGASRRTSLLVSGAVCGALVLGAAGYTATAGTASSAPGSSRTSAPAQVPPPSALRKAAGQGMRAIDENVIGKEAAEAAAAECGAAREAGRAPSERCTVLQENLGTLGKARAGLERQAGSAQPDLAALTASTTDAVAATARLAREQDREHGGHDRHRDGGGLLGVVGGLVGGLVDTLGGVVQGLNGLVNGLLRALLS</sequence>
<dbReference type="AlphaFoldDB" id="A0A918TYQ2"/>
<feature type="signal peptide" evidence="2">
    <location>
        <begin position="1"/>
        <end position="23"/>
    </location>
</feature>
<feature type="region of interest" description="Disordered" evidence="1">
    <location>
        <begin position="31"/>
        <end position="60"/>
    </location>
</feature>
<dbReference type="PROSITE" id="PS51318">
    <property type="entry name" value="TAT"/>
    <property type="match status" value="1"/>
</dbReference>